<dbReference type="EMBL" id="FOGT01000010">
    <property type="protein sequence ID" value="SES18239.1"/>
    <property type="molecule type" value="Genomic_DNA"/>
</dbReference>
<dbReference type="PROSITE" id="PS51296">
    <property type="entry name" value="RIESKE"/>
    <property type="match status" value="1"/>
</dbReference>
<dbReference type="InterPro" id="IPR006076">
    <property type="entry name" value="FAD-dep_OxRdtase"/>
</dbReference>
<evidence type="ECO:0000313" key="8">
    <source>
        <dbReference type="Proteomes" id="UP000198571"/>
    </source>
</evidence>
<dbReference type="InterPro" id="IPR017941">
    <property type="entry name" value="Rieske_2Fe-2S"/>
</dbReference>
<gene>
    <name evidence="7" type="ORF">SAMN05518684_1104</name>
</gene>
<accession>A0A1H9V9H9</accession>
<evidence type="ECO:0000256" key="1">
    <source>
        <dbReference type="ARBA" id="ARBA00022714"/>
    </source>
</evidence>
<dbReference type="PANTHER" id="PTHR13847">
    <property type="entry name" value="SARCOSINE DEHYDROGENASE-RELATED"/>
    <property type="match status" value="1"/>
</dbReference>
<evidence type="ECO:0000256" key="3">
    <source>
        <dbReference type="ARBA" id="ARBA00023004"/>
    </source>
</evidence>
<dbReference type="Gene3D" id="2.102.10.10">
    <property type="entry name" value="Rieske [2Fe-2S] iron-sulphur domain"/>
    <property type="match status" value="1"/>
</dbReference>
<dbReference type="RefSeq" id="WP_093052811.1">
    <property type="nucleotide sequence ID" value="NZ_FOGT01000010.1"/>
</dbReference>
<dbReference type="STRING" id="1601833.SAMN05518684_1104"/>
<dbReference type="SUPFAM" id="SSF51905">
    <property type="entry name" value="FAD/NAD(P)-binding domain"/>
    <property type="match status" value="1"/>
</dbReference>
<keyword evidence="5" id="KW-1015">Disulfide bond</keyword>
<keyword evidence="4" id="KW-0411">Iron-sulfur</keyword>
<dbReference type="Proteomes" id="UP000198571">
    <property type="component" value="Unassembled WGS sequence"/>
</dbReference>
<reference evidence="8" key="1">
    <citation type="submission" date="2016-10" db="EMBL/GenBank/DDBJ databases">
        <authorList>
            <person name="Varghese N."/>
            <person name="Submissions S."/>
        </authorList>
    </citation>
    <scope>NUCLEOTIDE SEQUENCE [LARGE SCALE GENOMIC DNA]</scope>
    <source>
        <strain evidence="8">S9</strain>
    </source>
</reference>
<dbReference type="PRINTS" id="PR00162">
    <property type="entry name" value="RIESKE"/>
</dbReference>
<evidence type="ECO:0000256" key="2">
    <source>
        <dbReference type="ARBA" id="ARBA00022723"/>
    </source>
</evidence>
<evidence type="ECO:0000259" key="6">
    <source>
        <dbReference type="PROSITE" id="PS51296"/>
    </source>
</evidence>
<dbReference type="OrthoDB" id="9767869at2"/>
<feature type="domain" description="Rieske" evidence="6">
    <location>
        <begin position="423"/>
        <end position="507"/>
    </location>
</feature>
<dbReference type="GO" id="GO:0004497">
    <property type="term" value="F:monooxygenase activity"/>
    <property type="evidence" value="ECO:0007669"/>
    <property type="project" value="UniProtKB-ARBA"/>
</dbReference>
<dbReference type="SUPFAM" id="SSF50022">
    <property type="entry name" value="ISP domain"/>
    <property type="match status" value="1"/>
</dbReference>
<dbReference type="FunFam" id="2.102.10.10:FF:000014">
    <property type="entry name" value="Oxidoreductase, FAD dependent"/>
    <property type="match status" value="1"/>
</dbReference>
<dbReference type="AlphaFoldDB" id="A0A1H9V9H9"/>
<keyword evidence="3" id="KW-0408">Iron</keyword>
<dbReference type="GO" id="GO:0046872">
    <property type="term" value="F:metal ion binding"/>
    <property type="evidence" value="ECO:0007669"/>
    <property type="project" value="UniProtKB-KW"/>
</dbReference>
<proteinExistence type="predicted"/>
<keyword evidence="1" id="KW-0001">2Fe-2S</keyword>
<dbReference type="Gene3D" id="3.30.9.10">
    <property type="entry name" value="D-Amino Acid Oxidase, subunit A, domain 2"/>
    <property type="match status" value="1"/>
</dbReference>
<dbReference type="CDD" id="cd03477">
    <property type="entry name" value="Rieske_YhfW_C"/>
    <property type="match status" value="1"/>
</dbReference>
<evidence type="ECO:0000313" key="7">
    <source>
        <dbReference type="EMBL" id="SES18239.1"/>
    </source>
</evidence>
<dbReference type="InterPro" id="IPR036188">
    <property type="entry name" value="FAD/NAD-bd_sf"/>
</dbReference>
<dbReference type="GO" id="GO:0051537">
    <property type="term" value="F:2 iron, 2 sulfur cluster binding"/>
    <property type="evidence" value="ECO:0007669"/>
    <property type="project" value="UniProtKB-KW"/>
</dbReference>
<sequence length="507" mass="57207">MKDVYSSRLPDDPHSYWIDSTSFDEPRPLTESTETEVVVAGGGITGITAAWLLAKEGLDVILVDADKVLHGTTGHTTAKVTSQHGLFYHELIQHTDENHARLYYEGHEKAKNFIEKVVTDYQIPCEWEKQDAILYASSKKSAHQLQQEREAYDKLGIPYDVLDSLPFNVPIESALAMKNQAQFHPLHYLAFLLQDFKKMGGKVYEDTVVTGLVEGDTPIVETRDGPYISCRYVLSCTHFPFYEADNYFFARMYAERAYIVAMKGKKVNGMYLSVDNPSRSVRSVKINGEDHLLIAGDGHKTGQGEPTMNHYLNLETFAKDVFGAKEFPYRWSAQDLYTIDKIPYIGLLTAHWPNTFVATGFKKWGMTSGTLAALMLRDYVTGRETEEMTVFDPNRFLADPSLKTFLKQNLDVAKHFFVDKVKPVEKKIDEVKAGEGAIVLAEGRRSGAYRDENGKLFIVDSTCTHLGCEVEWNNGDRTWDCPCHGSRFNYDGSVAEGPAEKPLDRIE</sequence>
<dbReference type="Pfam" id="PF00355">
    <property type="entry name" value="Rieske"/>
    <property type="match status" value="1"/>
</dbReference>
<dbReference type="Gene3D" id="3.50.50.60">
    <property type="entry name" value="FAD/NAD(P)-binding domain"/>
    <property type="match status" value="1"/>
</dbReference>
<organism evidence="7 8">
    <name type="scientific">Salipaludibacillus aurantiacus</name>
    <dbReference type="NCBI Taxonomy" id="1601833"/>
    <lineage>
        <taxon>Bacteria</taxon>
        <taxon>Bacillati</taxon>
        <taxon>Bacillota</taxon>
        <taxon>Bacilli</taxon>
        <taxon>Bacillales</taxon>
        <taxon>Bacillaceae</taxon>
    </lineage>
</organism>
<keyword evidence="8" id="KW-1185">Reference proteome</keyword>
<keyword evidence="2" id="KW-0479">Metal-binding</keyword>
<dbReference type="PANTHER" id="PTHR13847:SF274">
    <property type="entry name" value="RIESKE 2FE-2S IRON-SULFUR PROTEIN YHFW-RELATED"/>
    <property type="match status" value="1"/>
</dbReference>
<evidence type="ECO:0000256" key="4">
    <source>
        <dbReference type="ARBA" id="ARBA00023014"/>
    </source>
</evidence>
<dbReference type="GO" id="GO:0016705">
    <property type="term" value="F:oxidoreductase activity, acting on paired donors, with incorporation or reduction of molecular oxygen"/>
    <property type="evidence" value="ECO:0007669"/>
    <property type="project" value="UniProtKB-ARBA"/>
</dbReference>
<dbReference type="InterPro" id="IPR036922">
    <property type="entry name" value="Rieske_2Fe-2S_sf"/>
</dbReference>
<dbReference type="GO" id="GO:0016020">
    <property type="term" value="C:membrane"/>
    <property type="evidence" value="ECO:0007669"/>
    <property type="project" value="InterPro"/>
</dbReference>
<protein>
    <submittedName>
        <fullName evidence="7">Glycine/D-amino acid oxidase</fullName>
    </submittedName>
</protein>
<evidence type="ECO:0000256" key="5">
    <source>
        <dbReference type="ARBA" id="ARBA00023157"/>
    </source>
</evidence>
<dbReference type="Pfam" id="PF01266">
    <property type="entry name" value="DAO"/>
    <property type="match status" value="1"/>
</dbReference>
<dbReference type="InterPro" id="IPR005805">
    <property type="entry name" value="Rieske_Fe-S_prot_C"/>
</dbReference>
<dbReference type="InterPro" id="IPR038010">
    <property type="entry name" value="YhfW_C"/>
</dbReference>
<name>A0A1H9V9H9_9BACI</name>
<dbReference type="GO" id="GO:0005737">
    <property type="term" value="C:cytoplasm"/>
    <property type="evidence" value="ECO:0007669"/>
    <property type="project" value="TreeGrafter"/>
</dbReference>